<reference evidence="2 3" key="1">
    <citation type="journal article" date="2008" name="Nature">
        <title>The Phaeodactylum genome reveals the evolutionary history of diatom genomes.</title>
        <authorList>
            <person name="Bowler C."/>
            <person name="Allen A.E."/>
            <person name="Badger J.H."/>
            <person name="Grimwood J."/>
            <person name="Jabbari K."/>
            <person name="Kuo A."/>
            <person name="Maheswari U."/>
            <person name="Martens C."/>
            <person name="Maumus F."/>
            <person name="Otillar R.P."/>
            <person name="Rayko E."/>
            <person name="Salamov A."/>
            <person name="Vandepoele K."/>
            <person name="Beszteri B."/>
            <person name="Gruber A."/>
            <person name="Heijde M."/>
            <person name="Katinka M."/>
            <person name="Mock T."/>
            <person name="Valentin K."/>
            <person name="Verret F."/>
            <person name="Berges J.A."/>
            <person name="Brownlee C."/>
            <person name="Cadoret J.P."/>
            <person name="Chiovitti A."/>
            <person name="Choi C.J."/>
            <person name="Coesel S."/>
            <person name="De Martino A."/>
            <person name="Detter J.C."/>
            <person name="Durkin C."/>
            <person name="Falciatore A."/>
            <person name="Fournet J."/>
            <person name="Haruta M."/>
            <person name="Huysman M.J."/>
            <person name="Jenkins B.D."/>
            <person name="Jiroutova K."/>
            <person name="Jorgensen R.E."/>
            <person name="Joubert Y."/>
            <person name="Kaplan A."/>
            <person name="Kroger N."/>
            <person name="Kroth P.G."/>
            <person name="La Roche J."/>
            <person name="Lindquist E."/>
            <person name="Lommer M."/>
            <person name="Martin-Jezequel V."/>
            <person name="Lopez P.J."/>
            <person name="Lucas S."/>
            <person name="Mangogna M."/>
            <person name="McGinnis K."/>
            <person name="Medlin L.K."/>
            <person name="Montsant A."/>
            <person name="Oudot-Le Secq M.P."/>
            <person name="Napoli C."/>
            <person name="Obornik M."/>
            <person name="Parker M.S."/>
            <person name="Petit J.L."/>
            <person name="Porcel B.M."/>
            <person name="Poulsen N."/>
            <person name="Robison M."/>
            <person name="Rychlewski L."/>
            <person name="Rynearson T.A."/>
            <person name="Schmutz J."/>
            <person name="Shapiro H."/>
            <person name="Siaut M."/>
            <person name="Stanley M."/>
            <person name="Sussman M.R."/>
            <person name="Taylor A.R."/>
            <person name="Vardi A."/>
            <person name="von Dassow P."/>
            <person name="Vyverman W."/>
            <person name="Willis A."/>
            <person name="Wyrwicz L.S."/>
            <person name="Rokhsar D.S."/>
            <person name="Weissenbach J."/>
            <person name="Armbrust E.V."/>
            <person name="Green B.R."/>
            <person name="Van de Peer Y."/>
            <person name="Grigoriev I.V."/>
        </authorList>
    </citation>
    <scope>NUCLEOTIDE SEQUENCE [LARGE SCALE GENOMIC DNA]</scope>
    <source>
        <strain evidence="2 3">CCAP 1055/1</strain>
    </source>
</reference>
<keyword evidence="3" id="KW-1185">Reference proteome</keyword>
<dbReference type="PaxDb" id="2850-Phatr48988"/>
<evidence type="ECO:0000256" key="1">
    <source>
        <dbReference type="SAM" id="MobiDB-lite"/>
    </source>
</evidence>
<dbReference type="AlphaFoldDB" id="B7G944"/>
<accession>B7G944</accession>
<organism evidence="2 3">
    <name type="scientific">Phaeodactylum tricornutum (strain CCAP 1055/1)</name>
    <dbReference type="NCBI Taxonomy" id="556484"/>
    <lineage>
        <taxon>Eukaryota</taxon>
        <taxon>Sar</taxon>
        <taxon>Stramenopiles</taxon>
        <taxon>Ochrophyta</taxon>
        <taxon>Bacillariophyta</taxon>
        <taxon>Bacillariophyceae</taxon>
        <taxon>Bacillariophycidae</taxon>
        <taxon>Naviculales</taxon>
        <taxon>Phaeodactylaceae</taxon>
        <taxon>Phaeodactylum</taxon>
    </lineage>
</organism>
<feature type="region of interest" description="Disordered" evidence="1">
    <location>
        <begin position="1"/>
        <end position="52"/>
    </location>
</feature>
<dbReference type="GeneID" id="7195389"/>
<gene>
    <name evidence="2" type="ORF">PHATRDRAFT_48988</name>
</gene>
<protein>
    <submittedName>
        <fullName evidence="2">Uncharacterized protein</fullName>
    </submittedName>
</protein>
<dbReference type="EMBL" id="CM000622">
    <property type="protein sequence ID" value="EEC44887.1"/>
    <property type="molecule type" value="Genomic_DNA"/>
</dbReference>
<evidence type="ECO:0000313" key="2">
    <source>
        <dbReference type="EMBL" id="EEC44887.1"/>
    </source>
</evidence>
<reference evidence="3" key="2">
    <citation type="submission" date="2008-08" db="EMBL/GenBank/DDBJ databases">
        <authorList>
            <consortium name="Diatom Consortium"/>
            <person name="Grigoriev I."/>
            <person name="Grimwood J."/>
            <person name="Kuo A."/>
            <person name="Otillar R.P."/>
            <person name="Salamov A."/>
            <person name="Detter J.C."/>
            <person name="Lindquist E."/>
            <person name="Shapiro H."/>
            <person name="Lucas S."/>
            <person name="Glavina del Rio T."/>
            <person name="Pitluck S."/>
            <person name="Rokhsar D."/>
            <person name="Bowler C."/>
        </authorList>
    </citation>
    <scope>GENOME REANNOTATION</scope>
    <source>
        <strain evidence="3">CCAP 1055/1</strain>
    </source>
</reference>
<dbReference type="Proteomes" id="UP000000759">
    <property type="component" value="Chromosome 20"/>
</dbReference>
<proteinExistence type="predicted"/>
<dbReference type="OrthoDB" id="46887at2759"/>
<dbReference type="RefSeq" id="XP_002183705.1">
    <property type="nucleotide sequence ID" value="XM_002183669.1"/>
</dbReference>
<feature type="compositionally biased region" description="Basic and acidic residues" evidence="1">
    <location>
        <begin position="21"/>
        <end position="30"/>
    </location>
</feature>
<evidence type="ECO:0000313" key="3">
    <source>
        <dbReference type="Proteomes" id="UP000000759"/>
    </source>
</evidence>
<dbReference type="KEGG" id="pti:PHATRDRAFT_48988"/>
<dbReference type="HOGENOM" id="CLU_1910739_0_0_1"/>
<name>B7G944_PHATC</name>
<dbReference type="InParanoid" id="B7G944"/>
<dbReference type="eggNOG" id="ENOG502ST42">
    <property type="taxonomic scope" value="Eukaryota"/>
</dbReference>
<sequence length="133" mass="14622">MMDLDRKIPETVMEDSALAFDDQKFEAHEEGADDEEDEEPKPWDEGGPSDCGYHETIHDALMSVGESVHSIVGDPDESVKNSLGAVGNWFQEASYAVRDIIRGENSEDMQEDASQAISTIMNGGEDKKEESAP</sequence>